<dbReference type="InterPro" id="IPR002545">
    <property type="entry name" value="CheW-lke_dom"/>
</dbReference>
<dbReference type="Pfam" id="PF00072">
    <property type="entry name" value="Response_reg"/>
    <property type="match status" value="1"/>
</dbReference>
<evidence type="ECO:0000259" key="14">
    <source>
        <dbReference type="PROSITE" id="PS50110"/>
    </source>
</evidence>
<feature type="domain" description="CheW-like" evidence="15">
    <location>
        <begin position="1727"/>
        <end position="1862"/>
    </location>
</feature>
<feature type="modified residue" description="Phosphohistidine" evidence="9">
    <location>
        <position position="659"/>
    </location>
</feature>
<evidence type="ECO:0000256" key="12">
    <source>
        <dbReference type="SAM" id="MobiDB-lite"/>
    </source>
</evidence>
<keyword evidence="5" id="KW-0808">Transferase</keyword>
<dbReference type="PROSITE" id="PS50110">
    <property type="entry name" value="RESPONSE_REGULATORY"/>
    <property type="match status" value="1"/>
</dbReference>
<feature type="domain" description="Histidine kinase" evidence="13">
    <location>
        <begin position="1470"/>
        <end position="1725"/>
    </location>
</feature>
<protein>
    <recommendedName>
        <fullName evidence="3">Chemotaxis protein CheA</fullName>
        <ecNumber evidence="2">2.7.13.3</ecNumber>
    </recommendedName>
</protein>
<evidence type="ECO:0000256" key="1">
    <source>
        <dbReference type="ARBA" id="ARBA00000085"/>
    </source>
</evidence>
<dbReference type="GO" id="GO:0000155">
    <property type="term" value="F:phosphorelay sensor kinase activity"/>
    <property type="evidence" value="ECO:0007669"/>
    <property type="project" value="InterPro"/>
</dbReference>
<dbReference type="SUPFAM" id="SSF52172">
    <property type="entry name" value="CheY-like"/>
    <property type="match status" value="1"/>
</dbReference>
<evidence type="ECO:0000256" key="9">
    <source>
        <dbReference type="PROSITE-ProRule" id="PRU00110"/>
    </source>
</evidence>
<dbReference type="SMART" id="SM00073">
    <property type="entry name" value="HPT"/>
    <property type="match status" value="3"/>
</dbReference>
<dbReference type="PROSITE" id="PS50109">
    <property type="entry name" value="HIS_KIN"/>
    <property type="match status" value="1"/>
</dbReference>
<keyword evidence="7" id="KW-0902">Two-component regulatory system</keyword>
<feature type="coiled-coil region" evidence="11">
    <location>
        <begin position="1433"/>
        <end position="1467"/>
    </location>
</feature>
<dbReference type="InterPro" id="IPR058661">
    <property type="entry name" value="FimL_2nd"/>
</dbReference>
<dbReference type="InterPro" id="IPR008207">
    <property type="entry name" value="Sig_transdc_His_kin_Hpt_dom"/>
</dbReference>
<dbReference type="SUPFAM" id="SSF55874">
    <property type="entry name" value="ATPase domain of HSP90 chaperone/DNA topoisomerase II/histidine kinase"/>
    <property type="match status" value="1"/>
</dbReference>
<dbReference type="Pfam" id="PF01627">
    <property type="entry name" value="Hpt"/>
    <property type="match status" value="3"/>
</dbReference>
<dbReference type="InterPro" id="IPR011006">
    <property type="entry name" value="CheY-like_superfamily"/>
</dbReference>
<evidence type="ECO:0000256" key="2">
    <source>
        <dbReference type="ARBA" id="ARBA00012438"/>
    </source>
</evidence>
<evidence type="ECO:0000256" key="6">
    <source>
        <dbReference type="ARBA" id="ARBA00022777"/>
    </source>
</evidence>
<evidence type="ECO:0000256" key="7">
    <source>
        <dbReference type="ARBA" id="ARBA00023012"/>
    </source>
</evidence>
<feature type="domain" description="Response regulatory" evidence="14">
    <location>
        <begin position="1886"/>
        <end position="2002"/>
    </location>
</feature>
<accession>A0A847SCC1</accession>
<dbReference type="SMART" id="SM00448">
    <property type="entry name" value="REC"/>
    <property type="match status" value="1"/>
</dbReference>
<dbReference type="Proteomes" id="UP000587991">
    <property type="component" value="Unassembled WGS sequence"/>
</dbReference>
<evidence type="ECO:0000313" key="17">
    <source>
        <dbReference type="EMBL" id="NLR76555.1"/>
    </source>
</evidence>
<evidence type="ECO:0000256" key="11">
    <source>
        <dbReference type="SAM" id="Coils"/>
    </source>
</evidence>
<dbReference type="EMBL" id="JABAIM010000004">
    <property type="protein sequence ID" value="NLR76555.1"/>
    <property type="molecule type" value="Genomic_DNA"/>
</dbReference>
<dbReference type="InterPro" id="IPR036061">
    <property type="entry name" value="CheW-like_dom_sf"/>
</dbReference>
<reference evidence="17 18" key="1">
    <citation type="submission" date="2020-04" db="EMBL/GenBank/DDBJ databases">
        <title>Draft genome of Leeia sp. IMCC25680.</title>
        <authorList>
            <person name="Song J."/>
            <person name="Cho J.-C."/>
        </authorList>
    </citation>
    <scope>NUCLEOTIDE SEQUENCE [LARGE SCALE GENOMIC DNA]</scope>
    <source>
        <strain evidence="17 18">IMCC25680</strain>
    </source>
</reference>
<dbReference type="InterPro" id="IPR036890">
    <property type="entry name" value="HATPase_C_sf"/>
</dbReference>
<dbReference type="Gene3D" id="1.20.120.160">
    <property type="entry name" value="HPT domain"/>
    <property type="match status" value="5"/>
</dbReference>
<feature type="modified residue" description="Phosphohistidine" evidence="9">
    <location>
        <position position="1307"/>
    </location>
</feature>
<evidence type="ECO:0000259" key="13">
    <source>
        <dbReference type="PROSITE" id="PS50109"/>
    </source>
</evidence>
<evidence type="ECO:0000313" key="18">
    <source>
        <dbReference type="Proteomes" id="UP000587991"/>
    </source>
</evidence>
<keyword evidence="18" id="KW-1185">Reference proteome</keyword>
<proteinExistence type="predicted"/>
<dbReference type="InterPro" id="IPR036641">
    <property type="entry name" value="HPT_dom_sf"/>
</dbReference>
<dbReference type="SUPFAM" id="SSF50341">
    <property type="entry name" value="CheW-like"/>
    <property type="match status" value="1"/>
</dbReference>
<dbReference type="SMART" id="SM00260">
    <property type="entry name" value="CheW"/>
    <property type="match status" value="1"/>
</dbReference>
<dbReference type="InterPro" id="IPR004105">
    <property type="entry name" value="CheA-like_dim"/>
</dbReference>
<dbReference type="CDD" id="cd00088">
    <property type="entry name" value="HPT"/>
    <property type="match status" value="2"/>
</dbReference>
<dbReference type="GO" id="GO:0005737">
    <property type="term" value="C:cytoplasm"/>
    <property type="evidence" value="ECO:0007669"/>
    <property type="project" value="InterPro"/>
</dbReference>
<evidence type="ECO:0000259" key="15">
    <source>
        <dbReference type="PROSITE" id="PS50851"/>
    </source>
</evidence>
<comment type="function">
    <text evidence="8">Involved in the transmission of sensory signals from the chemoreceptors to the flagellar motors. CheA is autophosphorylated; it can transfer its phosphate group to either CheB or CheY.</text>
</comment>
<dbReference type="Pfam" id="PF02518">
    <property type="entry name" value="HATPase_c"/>
    <property type="match status" value="1"/>
</dbReference>
<dbReference type="CDD" id="cd17546">
    <property type="entry name" value="REC_hyHK_CKI1_RcsC-like"/>
    <property type="match status" value="1"/>
</dbReference>
<dbReference type="Gene3D" id="3.40.50.2300">
    <property type="match status" value="1"/>
</dbReference>
<dbReference type="GO" id="GO:0006935">
    <property type="term" value="P:chemotaxis"/>
    <property type="evidence" value="ECO:0007669"/>
    <property type="project" value="InterPro"/>
</dbReference>
<feature type="modified residue" description="Phosphohistidine" evidence="9">
    <location>
        <position position="851"/>
    </location>
</feature>
<evidence type="ECO:0000256" key="10">
    <source>
        <dbReference type="PROSITE-ProRule" id="PRU00169"/>
    </source>
</evidence>
<keyword evidence="11" id="KW-0175">Coiled coil</keyword>
<evidence type="ECO:0000256" key="8">
    <source>
        <dbReference type="ARBA" id="ARBA00035100"/>
    </source>
</evidence>
<feature type="domain" description="HPt" evidence="16">
    <location>
        <begin position="807"/>
        <end position="908"/>
    </location>
</feature>
<dbReference type="SMART" id="SM01231">
    <property type="entry name" value="H-kinase_dim"/>
    <property type="match status" value="1"/>
</dbReference>
<dbReference type="CDD" id="cd16916">
    <property type="entry name" value="HATPase_CheA-like"/>
    <property type="match status" value="1"/>
</dbReference>
<evidence type="ECO:0000256" key="5">
    <source>
        <dbReference type="ARBA" id="ARBA00022679"/>
    </source>
</evidence>
<comment type="caution">
    <text evidence="17">The sequence shown here is derived from an EMBL/GenBank/DDBJ whole genome shotgun (WGS) entry which is preliminary data.</text>
</comment>
<dbReference type="SUPFAM" id="SSF47226">
    <property type="entry name" value="Histidine-containing phosphotransfer domain, HPT domain"/>
    <property type="match status" value="5"/>
</dbReference>
<dbReference type="PRINTS" id="PR00344">
    <property type="entry name" value="BCTRLSENSOR"/>
</dbReference>
<dbReference type="PROSITE" id="PS50894">
    <property type="entry name" value="HPT"/>
    <property type="match status" value="3"/>
</dbReference>
<keyword evidence="4 10" id="KW-0597">Phosphoprotein</keyword>
<dbReference type="PANTHER" id="PTHR43395">
    <property type="entry name" value="SENSOR HISTIDINE KINASE CHEA"/>
    <property type="match status" value="1"/>
</dbReference>
<feature type="region of interest" description="Disordered" evidence="12">
    <location>
        <begin position="771"/>
        <end position="802"/>
    </location>
</feature>
<keyword evidence="6" id="KW-0418">Kinase</keyword>
<sequence length="2010" mass="218941">MSTLDFDVGSLIWVKAEIDSAIGHARQHLHNYSSNPGDDTQLKFAQTHVHQVTGALEMVGLAGLTSFTQAIEGLLAQLPEQDSARASSLDLLQTALGQVTEFIAALVDGAPNSTLHLFDSYKALHDARGSQQFSESDLFYPDLSVSLPDQVPNQAASAEVARERSRTCRARYQQGLLRWLKNPTTEALQELASPLAQLSAIQSGSAQRAFWWVASGFVQAMAGHNHLLQQGKPLLSRLDQQIRRVTEGSNKVSDTLMRQMLYLIGVSPSQDSTVQLIRDTYQLGSLLSAADGQALQTLSAQQLRTLREQLEQAKDLWMRVTTGQQDRLPLFRQQLDKLASSHREASLEELTQLFSGLAEVMGGHDSLNERQSMDMATALLLAENALQQYPQLSSDLSQHVAHILKRLHSPDAQDDDAPMLDDLSRRAQEKLLMAQVAHEILSNLQQVEQHLDHFFRDPAKRDALPGVDPLLHQIDGALLMMGATEGGGLLQQSRALLRQWLASEQTPPAQEMEWLAESLSALGFYVEALQNQRSDAASILAPFLQPAAPVTTEPAAAAHTPEVLDELPALSLDIPSEPEAPAEDILLAPLPDLAAEPVVVESPAPAVEVVWDEAPDAELLEIYLEEAGEILDSLDEHIATCRSDPHNRDSLTVIRRSFHTLKGSGRMVGLTQLGDVAWAVEGVMNKWLQEDRPANEPLLDFITLNRHAFAGWVAELQAEGRAAVEASEILALADAFRNWQGGPLPEVPVHEATASDSALPSLDHLPSLELDEEPEETLPAVEADAPPVVTEDSGDEPSEPSEFQIGSVTISASLFYIFTVEAKRHLQTLDQQLAAMSNGAPVASEASHAAHTLRGIGHTAGFGDIGSLADALEQFFLSQQRLGEGLGQGQLSLVAESIASLHQMVGEVEEKQAPTPADWLIAHLRAQQGEDSVPSLEAQLQTSDGFELELPVDTEASPTEEELHFELPDTAPLLAQDTAPVQDAPELSDEAAELHFELDEAAPVLQLDDTVSLDAPALATDADDFQFDLPDTAPLLSAAEDAPTLDAPVLPDEAVEALHFELDDDGTDAVQDIHTEVPGLDIPERVDVPVDSSLAQLEAELDSLELQLDSPEQDHVQVETIQLDSDLPALESTTADLAVDATASTADTAAEIVELSDMTLGDELETGLLADDLLPELDAAVSPEATDVEPVVDEALEMDALSLPDAVEMAVAEPMEPTAEASPAPVVAETEQSLIAVTAALAAAARPEHIPHSEDAPSAIDDIDEQLLPIFLEEGHELLPQIGDALRQWRAAPQDKTHPQQLLRTLHTVKGSARMAGAMQMGELAHGLETRVQQAEQIGLYDTALFDALDTEFDTLSAMLDRLQRGESTTPEVPASATETGAVVASATATASQQDSAADTEARNLRVRADLIDRLVNEAGEVSIARARIDAEVRSLRGSLLELTDNVNRLRSQLRELEIQAESQMQSRLSLLHDQDESFDPLEFDRFTRLQELTRLLAESVNDVSTVQHNLLKNVDDSEAALLAQARQTRDLQQSLMRIRTVPLATLTDRLYRIVRQTAKDLGKKANLEIKGARVELDRSVLEKMTGPFEHMLRNAIDHGLESREARQAAGKPEIGEILIQARQEGNEMILTLSDDGAGMDPQRLRQKGLEQGLIEADRSYSDSELLGLIFHPGFSTASQITQLSGRGVGMDVVKTEIEDLGGRVEVSSRLGQGTTFTLHLPLTLAVTQTVMVTVGSQRYAIPSGLVAQVQELKVDALNKAYAEQSIHWQDKDYPFWYLPRLLGDETTLPELHRYNTVVLLQSANRTVALHVDQLTRNQEVVVKNIGPQLARVIGVSGATVLGSGEILLIINPVDLATHADRLARHQASIDSSTVVVEAPLQTQPHVLVVDDSLTVRKITGRLLERQGYAVMTAKDGVDALQQIQDYKPDVMLVDIEMPRMDGFELTRNVRSNAETQGIPIIMISSRTADKHRKVAQELGVNLFLGKPYQEEELLGYIQQFLKQKEAALA</sequence>
<dbReference type="InterPro" id="IPR005467">
    <property type="entry name" value="His_kinase_dom"/>
</dbReference>
<dbReference type="InterPro" id="IPR003594">
    <property type="entry name" value="HATPase_dom"/>
</dbReference>
<feature type="modified residue" description="4-aspartylphosphate" evidence="10">
    <location>
        <position position="1935"/>
    </location>
</feature>
<dbReference type="RefSeq" id="WP_168878228.1">
    <property type="nucleotide sequence ID" value="NZ_JABAIM010000004.1"/>
</dbReference>
<dbReference type="InterPro" id="IPR004358">
    <property type="entry name" value="Sig_transdc_His_kin-like_C"/>
</dbReference>
<evidence type="ECO:0000256" key="3">
    <source>
        <dbReference type="ARBA" id="ARBA00021495"/>
    </source>
</evidence>
<gene>
    <name evidence="17" type="ORF">HF682_15415</name>
</gene>
<comment type="catalytic activity">
    <reaction evidence="1">
        <text>ATP + protein L-histidine = ADP + protein N-phospho-L-histidine.</text>
        <dbReference type="EC" id="2.7.13.3"/>
    </reaction>
</comment>
<dbReference type="PANTHER" id="PTHR43395:SF8">
    <property type="entry name" value="HISTIDINE KINASE"/>
    <property type="match status" value="1"/>
</dbReference>
<evidence type="ECO:0000259" key="16">
    <source>
        <dbReference type="PROSITE" id="PS50894"/>
    </source>
</evidence>
<dbReference type="EC" id="2.7.13.3" evidence="2"/>
<evidence type="ECO:0000256" key="4">
    <source>
        <dbReference type="ARBA" id="ARBA00022553"/>
    </source>
</evidence>
<dbReference type="SMART" id="SM00387">
    <property type="entry name" value="HATPase_c"/>
    <property type="match status" value="1"/>
</dbReference>
<dbReference type="PROSITE" id="PS50851">
    <property type="entry name" value="CHEW"/>
    <property type="match status" value="1"/>
</dbReference>
<organism evidence="17 18">
    <name type="scientific">Leeia aquatica</name>
    <dbReference type="NCBI Taxonomy" id="2725557"/>
    <lineage>
        <taxon>Bacteria</taxon>
        <taxon>Pseudomonadati</taxon>
        <taxon>Pseudomonadota</taxon>
        <taxon>Betaproteobacteria</taxon>
        <taxon>Neisseriales</taxon>
        <taxon>Leeiaceae</taxon>
        <taxon>Leeia</taxon>
    </lineage>
</organism>
<dbReference type="InterPro" id="IPR051315">
    <property type="entry name" value="Bact_Chemotaxis_CheA"/>
</dbReference>
<dbReference type="InterPro" id="IPR001789">
    <property type="entry name" value="Sig_transdc_resp-reg_receiver"/>
</dbReference>
<dbReference type="Pfam" id="PF26379">
    <property type="entry name" value="FimL_2nd"/>
    <property type="match status" value="1"/>
</dbReference>
<dbReference type="Gene3D" id="3.30.565.10">
    <property type="entry name" value="Histidine kinase-like ATPase, C-terminal domain"/>
    <property type="match status" value="1"/>
</dbReference>
<name>A0A847SCC1_9NEIS</name>
<feature type="domain" description="HPt" evidence="16">
    <location>
        <begin position="612"/>
        <end position="719"/>
    </location>
</feature>
<dbReference type="FunFam" id="3.30.565.10:FF:000016">
    <property type="entry name" value="Chemotaxis protein CheA, putative"/>
    <property type="match status" value="1"/>
</dbReference>
<dbReference type="Pfam" id="PF01584">
    <property type="entry name" value="CheW"/>
    <property type="match status" value="1"/>
</dbReference>
<dbReference type="Gene3D" id="2.30.30.40">
    <property type="entry name" value="SH3 Domains"/>
    <property type="match status" value="1"/>
</dbReference>
<feature type="domain" description="HPt" evidence="16">
    <location>
        <begin position="1260"/>
        <end position="1363"/>
    </location>
</feature>